<keyword evidence="2" id="KW-0677">Repeat</keyword>
<evidence type="ECO:0000256" key="2">
    <source>
        <dbReference type="ARBA" id="ARBA00022737"/>
    </source>
</evidence>
<dbReference type="Gene3D" id="3.40.250.10">
    <property type="entry name" value="Rhodanese-like domain"/>
    <property type="match status" value="2"/>
</dbReference>
<gene>
    <name evidence="4" type="ORF">FLK61_37400</name>
</gene>
<dbReference type="CDD" id="cd01449">
    <property type="entry name" value="TST_Repeat_2"/>
    <property type="match status" value="1"/>
</dbReference>
<feature type="domain" description="Rhodanese" evidence="3">
    <location>
        <begin position="173"/>
        <end position="283"/>
    </location>
</feature>
<dbReference type="SMART" id="SM00450">
    <property type="entry name" value="RHOD"/>
    <property type="match status" value="2"/>
</dbReference>
<organism evidence="4 5">
    <name type="scientific">Paenalkalicoccus suaedae</name>
    <dbReference type="NCBI Taxonomy" id="2592382"/>
    <lineage>
        <taxon>Bacteria</taxon>
        <taxon>Bacillati</taxon>
        <taxon>Bacillota</taxon>
        <taxon>Bacilli</taxon>
        <taxon>Bacillales</taxon>
        <taxon>Bacillaceae</taxon>
        <taxon>Paenalkalicoccus</taxon>
    </lineage>
</organism>
<dbReference type="InterPro" id="IPR001763">
    <property type="entry name" value="Rhodanese-like_dom"/>
</dbReference>
<evidence type="ECO:0000259" key="3">
    <source>
        <dbReference type="PROSITE" id="PS50206"/>
    </source>
</evidence>
<keyword evidence="1 4" id="KW-0808">Transferase</keyword>
<proteinExistence type="predicted"/>
<feature type="domain" description="Rhodanese" evidence="3">
    <location>
        <begin position="41"/>
        <end position="143"/>
    </location>
</feature>
<name>A0A859FG21_9BACI</name>
<dbReference type="CDD" id="cd01448">
    <property type="entry name" value="TST_Repeat_1"/>
    <property type="match status" value="1"/>
</dbReference>
<protein>
    <submittedName>
        <fullName evidence="4">Sulfurtransferase</fullName>
    </submittedName>
</protein>
<dbReference type="InterPro" id="IPR036873">
    <property type="entry name" value="Rhodanese-like_dom_sf"/>
</dbReference>
<evidence type="ECO:0000313" key="5">
    <source>
        <dbReference type="Proteomes" id="UP000318138"/>
    </source>
</evidence>
<dbReference type="Proteomes" id="UP000318138">
    <property type="component" value="Chromosome"/>
</dbReference>
<dbReference type="InterPro" id="IPR045078">
    <property type="entry name" value="TST/MPST-like"/>
</dbReference>
<keyword evidence="5" id="KW-1185">Reference proteome</keyword>
<dbReference type="PANTHER" id="PTHR11364:SF27">
    <property type="entry name" value="SULFURTRANSFERASE"/>
    <property type="match status" value="1"/>
</dbReference>
<sequence>MSKTTVTTAWLQENLDRIVLLDATVFMRETTEGLSIESGYDAYRSVHLPQAQFANLLEDFSDQSGTLTAAPHNQFVTAVRRLGVDDSSTVVIYDRGAVVGAPFMASDWASRLWWQFRLSGHDDVFVLAGGFDKWHSEGRPTTSDSYEVSPGNFEGKYRPELLATKEDVFEAMSNREVALLNCLSGADFRGESNNYPRPGHIPSSVNIFFGDVSDADSQGLPSQERLTELFGDVLDKEKIIAYCGGGIAATWNAMALFELGRHDVAVYDGSLMEWASDESLPLER</sequence>
<dbReference type="GO" id="GO:0004792">
    <property type="term" value="F:thiosulfate-cyanide sulfurtransferase activity"/>
    <property type="evidence" value="ECO:0007669"/>
    <property type="project" value="TreeGrafter"/>
</dbReference>
<dbReference type="AlphaFoldDB" id="A0A859FG21"/>
<evidence type="ECO:0000313" key="4">
    <source>
        <dbReference type="EMBL" id="QKS72313.1"/>
    </source>
</evidence>
<dbReference type="SUPFAM" id="SSF52821">
    <property type="entry name" value="Rhodanese/Cell cycle control phosphatase"/>
    <property type="match status" value="2"/>
</dbReference>
<dbReference type="RefSeq" id="WP_176010294.1">
    <property type="nucleotide sequence ID" value="NZ_CP041372.2"/>
</dbReference>
<dbReference type="EMBL" id="CP041372">
    <property type="protein sequence ID" value="QKS72313.1"/>
    <property type="molecule type" value="Genomic_DNA"/>
</dbReference>
<reference evidence="5" key="1">
    <citation type="submission" date="2019-07" db="EMBL/GenBank/DDBJ databases">
        <title>Bacillus alkalisoli sp. nov. isolated from saline soil.</title>
        <authorList>
            <person name="Sun J.-Q."/>
            <person name="Xu L."/>
        </authorList>
    </citation>
    <scope>NUCLEOTIDE SEQUENCE [LARGE SCALE GENOMIC DNA]</scope>
    <source>
        <strain evidence="5">M4U3P1</strain>
    </source>
</reference>
<dbReference type="PROSITE" id="PS50206">
    <property type="entry name" value="RHODANESE_3"/>
    <property type="match status" value="2"/>
</dbReference>
<dbReference type="Pfam" id="PF00581">
    <property type="entry name" value="Rhodanese"/>
    <property type="match status" value="2"/>
</dbReference>
<accession>A0A859FG21</accession>
<evidence type="ECO:0000256" key="1">
    <source>
        <dbReference type="ARBA" id="ARBA00022679"/>
    </source>
</evidence>
<dbReference type="KEGG" id="psua:FLK61_37400"/>
<dbReference type="PANTHER" id="PTHR11364">
    <property type="entry name" value="THIOSULFATE SULFERTANSFERASE"/>
    <property type="match status" value="1"/>
</dbReference>